<keyword evidence="1" id="KW-0812">Transmembrane</keyword>
<dbReference type="Proteomes" id="UP001551658">
    <property type="component" value="Unassembled WGS sequence"/>
</dbReference>
<reference evidence="2 3" key="1">
    <citation type="submission" date="2024-06" db="EMBL/GenBank/DDBJ databases">
        <title>The Natural Products Discovery Center: Release of the First 8490 Sequenced Strains for Exploring Actinobacteria Biosynthetic Diversity.</title>
        <authorList>
            <person name="Kalkreuter E."/>
            <person name="Kautsar S.A."/>
            <person name="Yang D."/>
            <person name="Bader C.D."/>
            <person name="Teijaro C.N."/>
            <person name="Fluegel L."/>
            <person name="Davis C.M."/>
            <person name="Simpson J.R."/>
            <person name="Lauterbach L."/>
            <person name="Steele A.D."/>
            <person name="Gui C."/>
            <person name="Meng S."/>
            <person name="Li G."/>
            <person name="Viehrig K."/>
            <person name="Ye F."/>
            <person name="Su P."/>
            <person name="Kiefer A.F."/>
            <person name="Nichols A."/>
            <person name="Cepeda A.J."/>
            <person name="Yan W."/>
            <person name="Fan B."/>
            <person name="Jiang Y."/>
            <person name="Adhikari A."/>
            <person name="Zheng C.-J."/>
            <person name="Schuster L."/>
            <person name="Cowan T.M."/>
            <person name="Smanski M.J."/>
            <person name="Chevrette M.G."/>
            <person name="De Carvalho L.P.S."/>
            <person name="Shen B."/>
        </authorList>
    </citation>
    <scope>NUCLEOTIDE SEQUENCE [LARGE SCALE GENOMIC DNA]</scope>
    <source>
        <strain evidence="2 3">NPDC050671</strain>
    </source>
</reference>
<dbReference type="RefSeq" id="WP_357976459.1">
    <property type="nucleotide sequence ID" value="NZ_JBFAIH010000004.1"/>
</dbReference>
<proteinExistence type="predicted"/>
<keyword evidence="3" id="KW-1185">Reference proteome</keyword>
<comment type="caution">
    <text evidence="2">The sequence shown here is derived from an EMBL/GenBank/DDBJ whole genome shotgun (WGS) entry which is preliminary data.</text>
</comment>
<evidence type="ECO:0000256" key="1">
    <source>
        <dbReference type="SAM" id="Phobius"/>
    </source>
</evidence>
<protein>
    <submittedName>
        <fullName evidence="2">Uncharacterized protein</fullName>
    </submittedName>
</protein>
<keyword evidence="1" id="KW-1133">Transmembrane helix</keyword>
<gene>
    <name evidence="2" type="ORF">AB0H72_09940</name>
</gene>
<name>A0ABV3F5R5_9NOCA</name>
<accession>A0ABV3F5R5</accession>
<evidence type="ECO:0000313" key="3">
    <source>
        <dbReference type="Proteomes" id="UP001551658"/>
    </source>
</evidence>
<organism evidence="2 3">
    <name type="scientific">Nocardia fusca</name>
    <dbReference type="NCBI Taxonomy" id="941183"/>
    <lineage>
        <taxon>Bacteria</taxon>
        <taxon>Bacillati</taxon>
        <taxon>Actinomycetota</taxon>
        <taxon>Actinomycetes</taxon>
        <taxon>Mycobacteriales</taxon>
        <taxon>Nocardiaceae</taxon>
        <taxon>Nocardia</taxon>
    </lineage>
</organism>
<sequence length="413" mass="42491">MDTSGDLDVVELAGLGVVVVVTGGVVVVTGGVVVVGAVVVVGTVVVAGSDVTVIVDGSADTVTVLGSAVIVTVDVSVGVVVTVTVDIDVEVTVPGSGTLDVAWAERLTVAEKLTLTDASVGFVARASGVIAVVDSGAVAVPAPGSVESAVGRAVPVSVAVSVPATSPGTETSLGAADVVLVFVRLVRLRTVPWSYAWMVGSHELFAGTGGLESVRTMSVVPTAVVTNAAATPARDICRRSRSACRPDHRRIRGRGGAALISWSGAGSSLLSTVCIELLLSPSRCADRWKPVTTLRTGIACELRDHSVFTTGKQARVSDIEFRQFGRTSKYERYGAASPNSPSEASMIRGFTEKSSAQAPRIRTSTANSGHRISKCLGFLSNCARLRDRGFRVSSRDPRGAAVAGEFVAVHPRG</sequence>
<feature type="transmembrane region" description="Helical" evidence="1">
    <location>
        <begin position="12"/>
        <end position="45"/>
    </location>
</feature>
<evidence type="ECO:0000313" key="2">
    <source>
        <dbReference type="EMBL" id="MEV0363010.1"/>
    </source>
</evidence>
<keyword evidence="1" id="KW-0472">Membrane</keyword>
<dbReference type="EMBL" id="JBFAIH010000004">
    <property type="protein sequence ID" value="MEV0363010.1"/>
    <property type="molecule type" value="Genomic_DNA"/>
</dbReference>